<dbReference type="GeneID" id="70221117"/>
<organism evidence="2 3">
    <name type="scientific">Fusarium redolens</name>
    <dbReference type="NCBI Taxonomy" id="48865"/>
    <lineage>
        <taxon>Eukaryota</taxon>
        <taxon>Fungi</taxon>
        <taxon>Dikarya</taxon>
        <taxon>Ascomycota</taxon>
        <taxon>Pezizomycotina</taxon>
        <taxon>Sordariomycetes</taxon>
        <taxon>Hypocreomycetidae</taxon>
        <taxon>Hypocreales</taxon>
        <taxon>Nectriaceae</taxon>
        <taxon>Fusarium</taxon>
        <taxon>Fusarium redolens species complex</taxon>
    </lineage>
</organism>
<evidence type="ECO:0000313" key="2">
    <source>
        <dbReference type="EMBL" id="KAH7269587.1"/>
    </source>
</evidence>
<dbReference type="EMBL" id="JAGMUX010000001">
    <property type="protein sequence ID" value="KAH7269587.1"/>
    <property type="molecule type" value="Genomic_DNA"/>
</dbReference>
<reference evidence="2" key="1">
    <citation type="journal article" date="2021" name="Nat. Commun.">
        <title>Genetic determinants of endophytism in the Arabidopsis root mycobiome.</title>
        <authorList>
            <person name="Mesny F."/>
            <person name="Miyauchi S."/>
            <person name="Thiergart T."/>
            <person name="Pickel B."/>
            <person name="Atanasova L."/>
            <person name="Karlsson M."/>
            <person name="Huettel B."/>
            <person name="Barry K.W."/>
            <person name="Haridas S."/>
            <person name="Chen C."/>
            <person name="Bauer D."/>
            <person name="Andreopoulos W."/>
            <person name="Pangilinan J."/>
            <person name="LaButti K."/>
            <person name="Riley R."/>
            <person name="Lipzen A."/>
            <person name="Clum A."/>
            <person name="Drula E."/>
            <person name="Henrissat B."/>
            <person name="Kohler A."/>
            <person name="Grigoriev I.V."/>
            <person name="Martin F.M."/>
            <person name="Hacquard S."/>
        </authorList>
    </citation>
    <scope>NUCLEOTIDE SEQUENCE</scope>
    <source>
        <strain evidence="2">MPI-CAGE-AT-0023</strain>
    </source>
</reference>
<sequence length="74" mass="8359">MSVQLPKLCTPRKSSHSNTRLTQKNKKNSPARMIQTVNNFRRCNLHISLVVNAVVLPFPFAARIIRGVTCRPTT</sequence>
<gene>
    <name evidence="2" type="ORF">BKA55DRAFT_549033</name>
</gene>
<feature type="region of interest" description="Disordered" evidence="1">
    <location>
        <begin position="1"/>
        <end position="29"/>
    </location>
</feature>
<evidence type="ECO:0000313" key="3">
    <source>
        <dbReference type="Proteomes" id="UP000720189"/>
    </source>
</evidence>
<comment type="caution">
    <text evidence="2">The sequence shown here is derived from an EMBL/GenBank/DDBJ whole genome shotgun (WGS) entry which is preliminary data.</text>
</comment>
<proteinExistence type="predicted"/>
<evidence type="ECO:0000256" key="1">
    <source>
        <dbReference type="SAM" id="MobiDB-lite"/>
    </source>
</evidence>
<accession>A0A9P9R8D4</accession>
<protein>
    <submittedName>
        <fullName evidence="2">Uncharacterized protein</fullName>
    </submittedName>
</protein>
<dbReference type="Proteomes" id="UP000720189">
    <property type="component" value="Unassembled WGS sequence"/>
</dbReference>
<keyword evidence="3" id="KW-1185">Reference proteome</keyword>
<dbReference type="AlphaFoldDB" id="A0A9P9R8D4"/>
<name>A0A9P9R8D4_FUSRE</name>
<dbReference type="RefSeq" id="XP_046056355.1">
    <property type="nucleotide sequence ID" value="XM_046191163.1"/>
</dbReference>